<dbReference type="Proteomes" id="UP000192266">
    <property type="component" value="Unassembled WGS sequence"/>
</dbReference>
<organism evidence="4 5">
    <name type="scientific">Hymenobacter roseosalivarius DSM 11622</name>
    <dbReference type="NCBI Taxonomy" id="645990"/>
    <lineage>
        <taxon>Bacteria</taxon>
        <taxon>Pseudomonadati</taxon>
        <taxon>Bacteroidota</taxon>
        <taxon>Cytophagia</taxon>
        <taxon>Cytophagales</taxon>
        <taxon>Hymenobacteraceae</taxon>
        <taxon>Hymenobacter</taxon>
    </lineage>
</organism>
<dbReference type="RefSeq" id="WP_084447201.1">
    <property type="nucleotide sequence ID" value="NZ_FWWW01000091.1"/>
</dbReference>
<reference evidence="4 5" key="1">
    <citation type="submission" date="2017-04" db="EMBL/GenBank/DDBJ databases">
        <authorList>
            <person name="Afonso C.L."/>
            <person name="Miller P.J."/>
            <person name="Scott M.A."/>
            <person name="Spackman E."/>
            <person name="Goraichik I."/>
            <person name="Dimitrov K.M."/>
            <person name="Suarez D.L."/>
            <person name="Swayne D.E."/>
        </authorList>
    </citation>
    <scope>NUCLEOTIDE SEQUENCE [LARGE SCALE GENOMIC DNA]</scope>
    <source>
        <strain evidence="4 5">DSM 11622</strain>
    </source>
</reference>
<dbReference type="Pfam" id="PF07179">
    <property type="entry name" value="SseB"/>
    <property type="match status" value="1"/>
</dbReference>
<dbReference type="InterPro" id="IPR027945">
    <property type="entry name" value="SseB_C"/>
</dbReference>
<feature type="domain" description="SseB protein N-terminal" evidence="2">
    <location>
        <begin position="69"/>
        <end position="184"/>
    </location>
</feature>
<gene>
    <name evidence="4" type="ORF">SAMN00120144_0128</name>
</gene>
<sequence length="310" mass="33864">MGLFDFLKAKKQATETPAPPAATPVSGTPATGPRYKGANFTSPVVPTPPAPTLPPPPPPMPAFEPLNRLEEMLLLAAADPDARPDFYRALLQEDVLVLTQPQEGQPAGEIPVTQNMEVQLQVLHDGKIPVFTAPERIFDSNVVKEEVPYLRLSGFDLFQMVQGADCALNPFSSLGKLFMANEVAELLSGHLFEAPAHQIPPDTQILLGQPAEFPTALVESLSTYAAGQPLIRAIYLAQMQLPDSAEPARLLLGFEVEGEDTAFLQEVGAVIQHHLDASHQFVDIVLINPDSEEPLSHYFYQNEPIYKRSE</sequence>
<evidence type="ECO:0000256" key="1">
    <source>
        <dbReference type="SAM" id="MobiDB-lite"/>
    </source>
</evidence>
<evidence type="ECO:0008006" key="6">
    <source>
        <dbReference type="Google" id="ProtNLM"/>
    </source>
</evidence>
<evidence type="ECO:0000313" key="4">
    <source>
        <dbReference type="EMBL" id="SMB99316.1"/>
    </source>
</evidence>
<keyword evidence="5" id="KW-1185">Reference proteome</keyword>
<dbReference type="STRING" id="645990.SAMN00120144_0128"/>
<dbReference type="InterPro" id="IPR009839">
    <property type="entry name" value="SseB_N"/>
</dbReference>
<evidence type="ECO:0000313" key="5">
    <source>
        <dbReference type="Proteomes" id="UP000192266"/>
    </source>
</evidence>
<proteinExistence type="predicted"/>
<protein>
    <recommendedName>
        <fullName evidence="6">SseB protein N-terminal domain-containing protein</fullName>
    </recommendedName>
</protein>
<evidence type="ECO:0000259" key="3">
    <source>
        <dbReference type="Pfam" id="PF14581"/>
    </source>
</evidence>
<dbReference type="Pfam" id="PF14581">
    <property type="entry name" value="SseB_C"/>
    <property type="match status" value="1"/>
</dbReference>
<feature type="region of interest" description="Disordered" evidence="1">
    <location>
        <begin position="10"/>
        <end position="54"/>
    </location>
</feature>
<dbReference type="EMBL" id="FWWW01000091">
    <property type="protein sequence ID" value="SMB99316.1"/>
    <property type="molecule type" value="Genomic_DNA"/>
</dbReference>
<name>A0A1W1W159_9BACT</name>
<feature type="compositionally biased region" description="Pro residues" evidence="1">
    <location>
        <begin position="45"/>
        <end position="54"/>
    </location>
</feature>
<evidence type="ECO:0000259" key="2">
    <source>
        <dbReference type="Pfam" id="PF07179"/>
    </source>
</evidence>
<dbReference type="OrthoDB" id="768046at2"/>
<feature type="domain" description="SseB protein C-terminal" evidence="3">
    <location>
        <begin position="200"/>
        <end position="308"/>
    </location>
</feature>
<accession>A0A1W1W159</accession>
<dbReference type="AlphaFoldDB" id="A0A1W1W159"/>